<keyword evidence="1" id="KW-0762">Sugar transport</keyword>
<dbReference type="Proteomes" id="UP001061991">
    <property type="component" value="Plasmid p_unnamed2"/>
</dbReference>
<reference evidence="1" key="1">
    <citation type="submission" date="2022-09" db="EMBL/GenBank/DDBJ databases">
        <title>Interaction between co-microsymbionts with complementary sets of symbiotic genes in legume-rhizobium systems.</title>
        <authorList>
            <person name="Safronova V."/>
            <person name="Sazanova A."/>
            <person name="Afonin A."/>
            <person name="Chirak E."/>
        </authorList>
    </citation>
    <scope>NUCLEOTIDE SEQUENCE</scope>
    <source>
        <strain evidence="1">A18/3m</strain>
    </source>
</reference>
<evidence type="ECO:0000313" key="2">
    <source>
        <dbReference type="Proteomes" id="UP001061991"/>
    </source>
</evidence>
<gene>
    <name evidence="1" type="ORF">N8E88_05155</name>
</gene>
<keyword evidence="1" id="KW-0813">Transport</keyword>
<evidence type="ECO:0000313" key="1">
    <source>
        <dbReference type="EMBL" id="UXN58208.1"/>
    </source>
</evidence>
<accession>A0ACD4CX74</accession>
<protein>
    <submittedName>
        <fullName evidence="1">PTS sugar transporter subunit IIA</fullName>
    </submittedName>
</protein>
<dbReference type="EMBL" id="CP104971">
    <property type="protein sequence ID" value="UXN58208.1"/>
    <property type="molecule type" value="Genomic_DNA"/>
</dbReference>
<sequence length="149" mass="16227">MNLAEYIDLQNVIIDPDVSTKARALQLAAATAGKFLAVPADAIFDALYKREKLGSTGMGEGVAIPHTRIPGITKTTGLLLRLKTPIDFESIDNLPVDIIFVLLTSEQEQSQNLNILACVARRLRSPKVLERMRAADGAQALYDCFIADT</sequence>
<geneLocation type="plasmid" evidence="1 2">
    <name>p_unnamed2</name>
</geneLocation>
<keyword evidence="1" id="KW-0614">Plasmid</keyword>
<organism evidence="1 2">
    <name type="scientific">Phyllobacterium zundukense</name>
    <dbReference type="NCBI Taxonomy" id="1867719"/>
    <lineage>
        <taxon>Bacteria</taxon>
        <taxon>Pseudomonadati</taxon>
        <taxon>Pseudomonadota</taxon>
        <taxon>Alphaproteobacteria</taxon>
        <taxon>Hyphomicrobiales</taxon>
        <taxon>Phyllobacteriaceae</taxon>
        <taxon>Phyllobacterium</taxon>
    </lineage>
</organism>
<name>A0ACD4CX74_9HYPH</name>
<keyword evidence="2" id="KW-1185">Reference proteome</keyword>
<proteinExistence type="predicted"/>